<organism evidence="1 2">
    <name type="scientific">Paludibaculum fermentans</name>
    <dbReference type="NCBI Taxonomy" id="1473598"/>
    <lineage>
        <taxon>Bacteria</taxon>
        <taxon>Pseudomonadati</taxon>
        <taxon>Acidobacteriota</taxon>
        <taxon>Terriglobia</taxon>
        <taxon>Bryobacterales</taxon>
        <taxon>Bryobacteraceae</taxon>
        <taxon>Paludibaculum</taxon>
    </lineage>
</organism>
<keyword evidence="2" id="KW-1185">Reference proteome</keyword>
<accession>A0A7S7NSX5</accession>
<dbReference type="RefSeq" id="WP_194450899.1">
    <property type="nucleotide sequence ID" value="NZ_CP063849.1"/>
</dbReference>
<evidence type="ECO:0000313" key="1">
    <source>
        <dbReference type="EMBL" id="QOY89237.1"/>
    </source>
</evidence>
<name>A0A7S7NSX5_PALFE</name>
<dbReference type="Gene3D" id="3.40.50.1820">
    <property type="entry name" value="alpha/beta hydrolase"/>
    <property type="match status" value="2"/>
</dbReference>
<dbReference type="PANTHER" id="PTHR22946:SF8">
    <property type="entry name" value="ACETYL XYLAN ESTERASE DOMAIN-CONTAINING PROTEIN"/>
    <property type="match status" value="1"/>
</dbReference>
<dbReference type="Proteomes" id="UP000593892">
    <property type="component" value="Chromosome"/>
</dbReference>
<dbReference type="EMBL" id="CP063849">
    <property type="protein sequence ID" value="QOY89237.1"/>
    <property type="molecule type" value="Genomic_DNA"/>
</dbReference>
<dbReference type="AlphaFoldDB" id="A0A7S7NSX5"/>
<dbReference type="InterPro" id="IPR050261">
    <property type="entry name" value="FrsA_esterase"/>
</dbReference>
<gene>
    <name evidence="1" type="ORF">IRI77_04580</name>
</gene>
<evidence type="ECO:0000313" key="2">
    <source>
        <dbReference type="Proteomes" id="UP000593892"/>
    </source>
</evidence>
<reference evidence="1 2" key="1">
    <citation type="submission" date="2020-10" db="EMBL/GenBank/DDBJ databases">
        <title>Complete genome sequence of Paludibaculum fermentans P105T, a facultatively anaerobic acidobacterium capable of dissimilatory Fe(III) reduction.</title>
        <authorList>
            <person name="Dedysh S.N."/>
            <person name="Beletsky A.V."/>
            <person name="Kulichevskaya I.S."/>
            <person name="Mardanov A.V."/>
            <person name="Ravin N.V."/>
        </authorList>
    </citation>
    <scope>NUCLEOTIDE SEQUENCE [LARGE SCALE GENOMIC DNA]</scope>
    <source>
        <strain evidence="1 2">P105</strain>
    </source>
</reference>
<proteinExistence type="predicted"/>
<dbReference type="SUPFAM" id="SSF53474">
    <property type="entry name" value="alpha/beta-Hydrolases"/>
    <property type="match status" value="1"/>
</dbReference>
<dbReference type="PANTHER" id="PTHR22946">
    <property type="entry name" value="DIENELACTONE HYDROLASE DOMAIN-CONTAINING PROTEIN-RELATED"/>
    <property type="match status" value="1"/>
</dbReference>
<dbReference type="InterPro" id="IPR029058">
    <property type="entry name" value="AB_hydrolase_fold"/>
</dbReference>
<sequence length="566" mass="62526">MRPLLFLLAPVLIASAADRRNLECPNTDTHVTFQAPANLEKWEQRKKDLRLQILSASGLLPLPEKTPLKPLVYDRLDRNGYSIEKVAIETRPGYWLGGNLYRPRGKSGKFPAVLHPHGHWNYGRLENQQLCSTPTLAINLARHGFVVFAYDMVGYNDTAQTPHDFSTPEFQLWGFTPLGLQLWNSIRALDFVESLPDVDAAKLAITGASGGGTQDFLLTAVDPRVAVSAPVNMVSGIMQGGCVCENAPGLRVGTNNIEIAAMAAPRPMLMVAATGDWTRNVPKEEFPAVRKLYDLYGKSNLVENVQFDAPHNYNKDSRQAVYNFLRKHLRPEEPEFQERGVDVENLQDMLVFYGRSRPDHARSFNQLFDEWKAEAVKMEQSATPAELKQRLQLVFHSPDPQPALGDSIPYKFVDGKAPAVLYLHPDGIAAAEASAGFLKLKAQGRAILLIDAFQTGTAKAARDRSHRHFLTFNRSDSAARVQDVQVALQWLAAKRPSETVELAAEGDAQWWALFAAATTTSPVRYNPPSLGLKVSDGELAKVFFVPGLQRAGGVEAAAKILKVSAR</sequence>
<dbReference type="KEGG" id="pfer:IRI77_04580"/>
<protein>
    <submittedName>
        <fullName evidence="1">Acetylxylan esterase</fullName>
    </submittedName>
</protein>